<organism evidence="1 2">
    <name type="scientific">Hymenobacter cavernae</name>
    <dbReference type="NCBI Taxonomy" id="2044852"/>
    <lineage>
        <taxon>Bacteria</taxon>
        <taxon>Pseudomonadati</taxon>
        <taxon>Bacteroidota</taxon>
        <taxon>Cytophagia</taxon>
        <taxon>Cytophagales</taxon>
        <taxon>Hymenobacteraceae</taxon>
        <taxon>Hymenobacter</taxon>
    </lineage>
</organism>
<name>A0ABQ1USV4_9BACT</name>
<dbReference type="EMBL" id="BMHT01000009">
    <property type="protein sequence ID" value="GGF25399.1"/>
    <property type="molecule type" value="Genomic_DNA"/>
</dbReference>
<dbReference type="Proteomes" id="UP000632273">
    <property type="component" value="Unassembled WGS sequence"/>
</dbReference>
<keyword evidence="2" id="KW-1185">Reference proteome</keyword>
<sequence>MLLGQALFGGALLSGKLQLPLRLRVKQRLLKLRNLLFGLLAPQALLSELLL</sequence>
<evidence type="ECO:0000313" key="2">
    <source>
        <dbReference type="Proteomes" id="UP000632273"/>
    </source>
</evidence>
<gene>
    <name evidence="1" type="ORF">GCM10011383_41210</name>
</gene>
<accession>A0ABQ1USV4</accession>
<comment type="caution">
    <text evidence="1">The sequence shown here is derived from an EMBL/GenBank/DDBJ whole genome shotgun (WGS) entry which is preliminary data.</text>
</comment>
<evidence type="ECO:0000313" key="1">
    <source>
        <dbReference type="EMBL" id="GGF25399.1"/>
    </source>
</evidence>
<protein>
    <submittedName>
        <fullName evidence="1">Uncharacterized protein</fullName>
    </submittedName>
</protein>
<reference evidence="2" key="1">
    <citation type="journal article" date="2019" name="Int. J. Syst. Evol. Microbiol.">
        <title>The Global Catalogue of Microorganisms (GCM) 10K type strain sequencing project: providing services to taxonomists for standard genome sequencing and annotation.</title>
        <authorList>
            <consortium name="The Broad Institute Genomics Platform"/>
            <consortium name="The Broad Institute Genome Sequencing Center for Infectious Disease"/>
            <person name="Wu L."/>
            <person name="Ma J."/>
        </authorList>
    </citation>
    <scope>NUCLEOTIDE SEQUENCE [LARGE SCALE GENOMIC DNA]</scope>
    <source>
        <strain evidence="2">CGMCC 1.15197</strain>
    </source>
</reference>
<proteinExistence type="predicted"/>